<gene>
    <name evidence="19" type="ORF">POCULU_LOCUS6132</name>
</gene>
<comment type="caution">
    <text evidence="19">The sequence shown here is derived from an EMBL/GenBank/DDBJ whole genome shotgun (WGS) entry which is preliminary data.</text>
</comment>
<evidence type="ECO:0000259" key="18">
    <source>
        <dbReference type="PROSITE" id="PS51562"/>
    </source>
</evidence>
<evidence type="ECO:0000256" key="1">
    <source>
        <dbReference type="ARBA" id="ARBA00004123"/>
    </source>
</evidence>
<evidence type="ECO:0000256" key="17">
    <source>
        <dbReference type="SAM" id="MobiDB-lite"/>
    </source>
</evidence>
<evidence type="ECO:0000256" key="12">
    <source>
        <dbReference type="ARBA" id="ARBA00044712"/>
    </source>
</evidence>
<evidence type="ECO:0000256" key="8">
    <source>
        <dbReference type="ARBA" id="ARBA00023042"/>
    </source>
</evidence>
<evidence type="ECO:0000256" key="6">
    <source>
        <dbReference type="ARBA" id="ARBA00022691"/>
    </source>
</evidence>
<feature type="binding site" evidence="15">
    <location>
        <position position="207"/>
    </location>
    <ligand>
        <name>S-adenosyl-L-methionine</name>
        <dbReference type="ChEBI" id="CHEBI:59789"/>
    </ligand>
</feature>
<evidence type="ECO:0000256" key="3">
    <source>
        <dbReference type="ARBA" id="ARBA00022603"/>
    </source>
</evidence>
<evidence type="ECO:0000313" key="20">
    <source>
        <dbReference type="Proteomes" id="UP000789572"/>
    </source>
</evidence>
<feature type="site" description="mRNA cap binding" evidence="16">
    <location>
        <position position="206"/>
    </location>
</feature>
<accession>A0A9N9BQJ9</accession>
<comment type="similarity">
    <text evidence="14">Belongs to the class I-like SAM-binding methyltransferase superfamily. mRNA cap 0 methyltransferase family.</text>
</comment>
<keyword evidence="9 14" id="KW-0539">Nucleus</keyword>
<dbReference type="SUPFAM" id="SSF53335">
    <property type="entry name" value="S-adenosyl-L-methionine-dependent methyltransferases"/>
    <property type="match status" value="1"/>
</dbReference>
<evidence type="ECO:0000256" key="7">
    <source>
        <dbReference type="ARBA" id="ARBA00022884"/>
    </source>
</evidence>
<dbReference type="InterPro" id="IPR029063">
    <property type="entry name" value="SAM-dependent_MTases_sf"/>
</dbReference>
<name>A0A9N9BQJ9_9GLOM</name>
<keyword evidence="4 14" id="KW-0507">mRNA processing</keyword>
<feature type="binding site" evidence="15">
    <location>
        <position position="121"/>
    </location>
    <ligand>
        <name>S-adenosyl-L-methionine</name>
        <dbReference type="ChEBI" id="CHEBI:59789"/>
    </ligand>
</feature>
<dbReference type="AlphaFoldDB" id="A0A9N9BQJ9"/>
<evidence type="ECO:0000256" key="5">
    <source>
        <dbReference type="ARBA" id="ARBA00022679"/>
    </source>
</evidence>
<feature type="binding site" evidence="15">
    <location>
        <position position="180"/>
    </location>
    <ligand>
        <name>S-adenosyl-L-methionine</name>
        <dbReference type="ChEBI" id="CHEBI:59789"/>
    </ligand>
</feature>
<keyword evidence="8 14" id="KW-0506">mRNA capping</keyword>
<dbReference type="InterPro" id="IPR039753">
    <property type="entry name" value="RG7MT1"/>
</dbReference>
<feature type="site" description="mRNA cap binding" evidence="16">
    <location>
        <position position="130"/>
    </location>
</feature>
<keyword evidence="6 14" id="KW-0949">S-adenosyl-L-methionine</keyword>
<keyword evidence="5 14" id="KW-0808">Transferase</keyword>
<reference evidence="19" key="1">
    <citation type="submission" date="2021-06" db="EMBL/GenBank/DDBJ databases">
        <authorList>
            <person name="Kallberg Y."/>
            <person name="Tangrot J."/>
            <person name="Rosling A."/>
        </authorList>
    </citation>
    <scope>NUCLEOTIDE SEQUENCE</scope>
    <source>
        <strain evidence="19">IA702</strain>
    </source>
</reference>
<dbReference type="InterPro" id="IPR004971">
    <property type="entry name" value="mRNA_G-N7_MeTrfase_dom"/>
</dbReference>
<feature type="domain" description="MRNA cap 0 methyltransferase" evidence="18">
    <location>
        <begin position="90"/>
        <end position="366"/>
    </location>
</feature>
<evidence type="ECO:0000256" key="4">
    <source>
        <dbReference type="ARBA" id="ARBA00022664"/>
    </source>
</evidence>
<dbReference type="CDD" id="cd02440">
    <property type="entry name" value="AdoMet_MTases"/>
    <property type="match status" value="1"/>
</dbReference>
<feature type="site" description="mRNA cap binding" evidence="16">
    <location>
        <position position="155"/>
    </location>
</feature>
<dbReference type="PROSITE" id="PS51562">
    <property type="entry name" value="RNA_CAP0_MT"/>
    <property type="match status" value="1"/>
</dbReference>
<feature type="compositionally biased region" description="Basic and acidic residues" evidence="17">
    <location>
        <begin position="11"/>
        <end position="20"/>
    </location>
</feature>
<dbReference type="Gene3D" id="3.40.50.150">
    <property type="entry name" value="Vaccinia Virus protein VP39"/>
    <property type="match status" value="1"/>
</dbReference>
<evidence type="ECO:0000313" key="19">
    <source>
        <dbReference type="EMBL" id="CAG8573845.1"/>
    </source>
</evidence>
<feature type="site" description="mRNA cap binding" evidence="16">
    <location>
        <position position="290"/>
    </location>
</feature>
<comment type="catalytic activity">
    <reaction evidence="12">
        <text>a 5'-end (5'-triphosphoguanosine)-ribonucleoside in mRNA + S-adenosyl-L-methionine = a 5'-end (N(7)-methyl 5'-triphosphoguanosine)-ribonucleoside in mRNA + S-adenosyl-L-homocysteine</text>
        <dbReference type="Rhea" id="RHEA:67008"/>
        <dbReference type="Rhea" id="RHEA-COMP:17166"/>
        <dbReference type="Rhea" id="RHEA-COMP:17167"/>
        <dbReference type="ChEBI" id="CHEBI:57856"/>
        <dbReference type="ChEBI" id="CHEBI:59789"/>
        <dbReference type="ChEBI" id="CHEBI:156461"/>
        <dbReference type="ChEBI" id="CHEBI:167617"/>
        <dbReference type="EC" id="2.1.1.56"/>
    </reaction>
</comment>
<evidence type="ECO:0000256" key="16">
    <source>
        <dbReference type="PIRSR" id="PIRSR028762-2"/>
    </source>
</evidence>
<sequence length="367" mass="42652">MYSHTYTNSDSHSHRNEDSSSWHPDSNTSAPTTTYSKRKRTDPALPDATTHSKRQKVSRSGYRSTNDDTILVQYHYNSRPKVDISKRGESKIIFMRNFNNWVKSVLIGRHAVRGGTVLDLGCGKGGDLLKWKKAGIARYIGLDIAEVAIKHAKERWRDMKVRSTIKNKGRKFVVEFNTLDCFSFPLSTKISRTCEFDVVSMQFSLHYAFENKSRARMALRNITSNLKQGGKFIGTIPDANWIVKRLKALPKDELAFGNEIYNIRFEQKETFPTFGHKYWFWLADAVDCPEYLVHFRTFERLAAEYGLELKYKKRFHDVYNEAKDEQTFRELLYVMKVIRENPDDGEMSEAEWEAAGLYIAFAFEKVR</sequence>
<feature type="compositionally biased region" description="Polar residues" evidence="17">
    <location>
        <begin position="21"/>
        <end position="35"/>
    </location>
</feature>
<dbReference type="PANTHER" id="PTHR12189">
    <property type="entry name" value="MRNA GUANINE-7- METHYLTRANSFERASE"/>
    <property type="match status" value="1"/>
</dbReference>
<dbReference type="GO" id="GO:0003723">
    <property type="term" value="F:RNA binding"/>
    <property type="evidence" value="ECO:0007669"/>
    <property type="project" value="UniProtKB-KW"/>
</dbReference>
<dbReference type="GO" id="GO:0005634">
    <property type="term" value="C:nucleus"/>
    <property type="evidence" value="ECO:0007669"/>
    <property type="project" value="UniProtKB-SubCell"/>
</dbReference>
<dbReference type="OrthoDB" id="10248867at2759"/>
<evidence type="ECO:0000256" key="10">
    <source>
        <dbReference type="ARBA" id="ARBA00032772"/>
    </source>
</evidence>
<feature type="compositionally biased region" description="Polar residues" evidence="17">
    <location>
        <begin position="1"/>
        <end position="10"/>
    </location>
</feature>
<dbReference type="Proteomes" id="UP000789572">
    <property type="component" value="Unassembled WGS sequence"/>
</dbReference>
<keyword evidence="7 14" id="KW-0694">RNA-binding</keyword>
<evidence type="ECO:0000256" key="9">
    <source>
        <dbReference type="ARBA" id="ARBA00023242"/>
    </source>
</evidence>
<protein>
    <recommendedName>
        <fullName evidence="13 14">mRNA cap guanine-N(7) methyltransferase</fullName>
        <ecNumber evidence="2 14">2.1.1.56</ecNumber>
    </recommendedName>
    <alternativeName>
        <fullName evidence="10 14">mRNA (guanine-N(7))-methyltransferase</fullName>
    </alternativeName>
    <alternativeName>
        <fullName evidence="11 14">mRNA cap methyltransferase</fullName>
    </alternativeName>
</protein>
<dbReference type="InterPro" id="IPR016899">
    <property type="entry name" value="mRNA_G-N7_MeTrfase_euk"/>
</dbReference>
<proteinExistence type="inferred from homology"/>
<keyword evidence="20" id="KW-1185">Reference proteome</keyword>
<dbReference type="EC" id="2.1.1.56" evidence="2 14"/>
<evidence type="ECO:0000256" key="14">
    <source>
        <dbReference type="PIRNR" id="PIRNR028762"/>
    </source>
</evidence>
<feature type="region of interest" description="Disordered" evidence="17">
    <location>
        <begin position="1"/>
        <end position="63"/>
    </location>
</feature>
<feature type="binding site" evidence="16">
    <location>
        <begin position="99"/>
        <end position="100"/>
    </location>
    <ligand>
        <name>mRNA</name>
        <dbReference type="ChEBI" id="CHEBI:33699"/>
    </ligand>
</feature>
<feature type="binding site" evidence="15">
    <location>
        <position position="143"/>
    </location>
    <ligand>
        <name>S-adenosyl-L-methionine</name>
        <dbReference type="ChEBI" id="CHEBI:59789"/>
    </ligand>
</feature>
<evidence type="ECO:0000256" key="2">
    <source>
        <dbReference type="ARBA" id="ARBA00011926"/>
    </source>
</evidence>
<dbReference type="PANTHER" id="PTHR12189:SF2">
    <property type="entry name" value="MRNA CAP GUANINE-N7 METHYLTRANSFERASE"/>
    <property type="match status" value="1"/>
</dbReference>
<evidence type="ECO:0000256" key="11">
    <source>
        <dbReference type="ARBA" id="ARBA00033387"/>
    </source>
</evidence>
<evidence type="ECO:0000256" key="15">
    <source>
        <dbReference type="PIRSR" id="PIRSR028762-1"/>
    </source>
</evidence>
<dbReference type="GO" id="GO:0004482">
    <property type="term" value="F:mRNA 5'-cap (guanine-N7-)-methyltransferase activity"/>
    <property type="evidence" value="ECO:0007669"/>
    <property type="project" value="UniProtKB-EC"/>
</dbReference>
<evidence type="ECO:0000256" key="13">
    <source>
        <dbReference type="ARBA" id="ARBA00049739"/>
    </source>
</evidence>
<feature type="binding site" evidence="15">
    <location>
        <position position="103"/>
    </location>
    <ligand>
        <name>S-adenosyl-L-methionine</name>
        <dbReference type="ChEBI" id="CHEBI:59789"/>
    </ligand>
</feature>
<feature type="site" description="mRNA cap binding" evidence="16">
    <location>
        <position position="358"/>
    </location>
</feature>
<organism evidence="19 20">
    <name type="scientific">Paraglomus occultum</name>
    <dbReference type="NCBI Taxonomy" id="144539"/>
    <lineage>
        <taxon>Eukaryota</taxon>
        <taxon>Fungi</taxon>
        <taxon>Fungi incertae sedis</taxon>
        <taxon>Mucoromycota</taxon>
        <taxon>Glomeromycotina</taxon>
        <taxon>Glomeromycetes</taxon>
        <taxon>Paraglomerales</taxon>
        <taxon>Paraglomeraceae</taxon>
        <taxon>Paraglomus</taxon>
    </lineage>
</organism>
<keyword evidence="3 14" id="KW-0489">Methyltransferase</keyword>
<dbReference type="Pfam" id="PF03291">
    <property type="entry name" value="mRNA_G-N7_MeTrfase"/>
    <property type="match status" value="1"/>
</dbReference>
<feature type="site" description="mRNA cap binding" evidence="16">
    <location>
        <position position="124"/>
    </location>
</feature>
<dbReference type="EMBL" id="CAJVPJ010001068">
    <property type="protein sequence ID" value="CAG8573845.1"/>
    <property type="molecule type" value="Genomic_DNA"/>
</dbReference>
<dbReference type="PIRSF" id="PIRSF028762">
    <property type="entry name" value="ABD1"/>
    <property type="match status" value="1"/>
</dbReference>
<feature type="binding site" evidence="15">
    <location>
        <position position="202"/>
    </location>
    <ligand>
        <name>S-adenosyl-L-methionine</name>
        <dbReference type="ChEBI" id="CHEBI:59789"/>
    </ligand>
</feature>
<comment type="subcellular location">
    <subcellularLocation>
        <location evidence="1 14">Nucleus</location>
    </subcellularLocation>
</comment>